<accession>A0ABQ0SSI9</accession>
<comment type="caution">
    <text evidence="1">The sequence shown here is derived from an EMBL/GenBank/DDBJ whole genome shotgun (WGS) entry which is preliminary data.</text>
</comment>
<gene>
    <name evidence="1" type="ORF">BAG01nite_29640</name>
</gene>
<dbReference type="Proteomes" id="UP000317180">
    <property type="component" value="Unassembled WGS sequence"/>
</dbReference>
<keyword evidence="2" id="KW-1185">Reference proteome</keyword>
<reference evidence="1 2" key="1">
    <citation type="submission" date="2019-06" db="EMBL/GenBank/DDBJ databases">
        <title>Whole genome shotgun sequence of Brevibacillus agri NBRC 15538.</title>
        <authorList>
            <person name="Hosoyama A."/>
            <person name="Uohara A."/>
            <person name="Ohji S."/>
            <person name="Ichikawa N."/>
        </authorList>
    </citation>
    <scope>NUCLEOTIDE SEQUENCE [LARGE SCALE GENOMIC DNA]</scope>
    <source>
        <strain evidence="1 2">NBRC 15538</strain>
    </source>
</reference>
<dbReference type="EMBL" id="BJOD01000031">
    <property type="protein sequence ID" value="GED26862.1"/>
    <property type="molecule type" value="Genomic_DNA"/>
</dbReference>
<name>A0ABQ0SSI9_9BACL</name>
<proteinExistence type="predicted"/>
<protein>
    <submittedName>
        <fullName evidence="1">Uncharacterized protein</fullName>
    </submittedName>
</protein>
<sequence>MLLFAKVVGTTAKFENIDIPTTDKANSVLVIFFIIHDPLLFINSEINGNIV</sequence>
<evidence type="ECO:0000313" key="1">
    <source>
        <dbReference type="EMBL" id="GED26862.1"/>
    </source>
</evidence>
<organism evidence="1 2">
    <name type="scientific">Brevibacillus agri</name>
    <dbReference type="NCBI Taxonomy" id="51101"/>
    <lineage>
        <taxon>Bacteria</taxon>
        <taxon>Bacillati</taxon>
        <taxon>Bacillota</taxon>
        <taxon>Bacilli</taxon>
        <taxon>Bacillales</taxon>
        <taxon>Paenibacillaceae</taxon>
        <taxon>Brevibacillus</taxon>
    </lineage>
</organism>
<evidence type="ECO:0000313" key="2">
    <source>
        <dbReference type="Proteomes" id="UP000317180"/>
    </source>
</evidence>